<protein>
    <submittedName>
        <fullName evidence="1">Uncharacterized protein</fullName>
    </submittedName>
</protein>
<proteinExistence type="predicted"/>
<sequence>MLKLLLDRGANPNRANTKRYSVLAIATCAQRNRIEMLKILLDYGADMYNGGTDCGGLWPDKFNPYPFEGMFERNYIEGVLLFLERGYDPRNYRCVSKSRPTALHVAIDISEEDFSGKGPDTRMLSLLIDHYRAKGILSSELERGLQQNCSPLFHALNRRRHAHAALLMRSGADPNLEGNGGEPALGHVLYKDFHHLHYKSIKLLIQHGAHVRDYIKRLVSEAVPEYCGDSSPNNYSDASSESDPSDSDIMVRTNVYRRNEYYRYEEYDGYSNDDEYDDMKDPQYRRSRRSMKKALCIVKYRILYEIKNSVEDPIHEKIGISRTLQRYYDNCKSEIDFMNNFPFEDSITYLDVLTDADFWRRVKSPDIFMNNWDNRTLDFWDILTGNLSIYMSDLNDSVKVAYGKCKAWKAALKGLQCLIGFDKDAYHLIFSRILNDLETEDWRNLGRLVGEFAECSDDDAEF</sequence>
<organism evidence="1 2">
    <name type="scientific">Eretmocerus hayati</name>
    <dbReference type="NCBI Taxonomy" id="131215"/>
    <lineage>
        <taxon>Eukaryota</taxon>
        <taxon>Metazoa</taxon>
        <taxon>Ecdysozoa</taxon>
        <taxon>Arthropoda</taxon>
        <taxon>Hexapoda</taxon>
        <taxon>Insecta</taxon>
        <taxon>Pterygota</taxon>
        <taxon>Neoptera</taxon>
        <taxon>Endopterygota</taxon>
        <taxon>Hymenoptera</taxon>
        <taxon>Apocrita</taxon>
        <taxon>Proctotrupomorpha</taxon>
        <taxon>Chalcidoidea</taxon>
        <taxon>Aphelinidae</taxon>
        <taxon>Aphelininae</taxon>
        <taxon>Eretmocerus</taxon>
    </lineage>
</organism>
<evidence type="ECO:0000313" key="2">
    <source>
        <dbReference type="Proteomes" id="UP001239111"/>
    </source>
</evidence>
<dbReference type="Proteomes" id="UP001239111">
    <property type="component" value="Chromosome 3"/>
</dbReference>
<name>A0ACC2NE99_9HYME</name>
<evidence type="ECO:0000313" key="1">
    <source>
        <dbReference type="EMBL" id="KAJ8668921.1"/>
    </source>
</evidence>
<comment type="caution">
    <text evidence="1">The sequence shown here is derived from an EMBL/GenBank/DDBJ whole genome shotgun (WGS) entry which is preliminary data.</text>
</comment>
<keyword evidence="2" id="KW-1185">Reference proteome</keyword>
<gene>
    <name evidence="1" type="ORF">QAD02_000180</name>
</gene>
<reference evidence="1" key="1">
    <citation type="submission" date="2023-04" db="EMBL/GenBank/DDBJ databases">
        <title>A chromosome-level genome assembly of the parasitoid wasp Eretmocerus hayati.</title>
        <authorList>
            <person name="Zhong Y."/>
            <person name="Liu S."/>
            <person name="Liu Y."/>
        </authorList>
    </citation>
    <scope>NUCLEOTIDE SEQUENCE</scope>
    <source>
        <strain evidence="1">ZJU_SS_LIU_2023</strain>
    </source>
</reference>
<dbReference type="EMBL" id="CM056743">
    <property type="protein sequence ID" value="KAJ8668921.1"/>
    <property type="molecule type" value="Genomic_DNA"/>
</dbReference>
<accession>A0ACC2NE99</accession>